<keyword evidence="1" id="KW-0812">Transmembrane</keyword>
<feature type="transmembrane region" description="Helical" evidence="1">
    <location>
        <begin position="12"/>
        <end position="34"/>
    </location>
</feature>
<sequence>MKRFGMVGGINGVVAILLVALPIISFAINILSWLRFGIDLPFLDDMRQYASNDAGRMDWDYITYPANDTLYPVGLIFDAIAFKFLDGNSVAYQAISMVVVLGGILLLQWKLLKVCTSRKTIRALAFATTIFMLQPDSYWGWQNMAFHQAVPLLCSLWIVYLVLSKQDYRISGPLIFVLAGISGFTYTSGAFANLSILAGLIIFSFALDPAKSSRIRFCAKTMAIPTVLSVAAQLWVLIWVQHGTHRPDAPMAYPWESDFWYFMLGKVGRALMLPTQMPELSMSVSIAVFILSSLLGVLALLEAKKNDSGTKIWNASVVYLCVFGVVALYLCIIAAGRTNLRPDSIVLPTDIFIYGYGRFHFFWAGILWPWIIALLMERMVRRNPSEATRPEIPFISLFVLLTLIFNSKIMDHTDFYRETKKIRLGILSCLSKGLSRGVPFECADLHPGLNMLNVFYKSLDAGASYTDLVTITPIPLWSNNPPPIFRITDSEESVVYHNATVTNKGMNGVVLSTAVDPMMVITARDSSYFKYCTVLQVSGSYHLDSPNFAQLFYLPTGAKSFSEEYAEGHQLPAGDGEFAIKIHSKTGFENILRFDPVISSVPITLRQFEVRCAVGPTGGVHMR</sequence>
<evidence type="ECO:0000313" key="2">
    <source>
        <dbReference type="EMBL" id="SQF90329.1"/>
    </source>
</evidence>
<dbReference type="EMBL" id="LS483372">
    <property type="protein sequence ID" value="SQF90329.1"/>
    <property type="molecule type" value="Genomic_DNA"/>
</dbReference>
<feature type="transmembrane region" description="Helical" evidence="1">
    <location>
        <begin position="313"/>
        <end position="336"/>
    </location>
</feature>
<proteinExistence type="predicted"/>
<feature type="transmembrane region" description="Helical" evidence="1">
    <location>
        <begin position="90"/>
        <end position="109"/>
    </location>
</feature>
<feature type="transmembrane region" description="Helical" evidence="1">
    <location>
        <begin position="145"/>
        <end position="163"/>
    </location>
</feature>
<feature type="transmembrane region" description="Helical" evidence="1">
    <location>
        <begin position="356"/>
        <end position="375"/>
    </location>
</feature>
<dbReference type="Proteomes" id="UP000248640">
    <property type="component" value="Chromosome 1"/>
</dbReference>
<feature type="transmembrane region" description="Helical" evidence="1">
    <location>
        <begin position="222"/>
        <end position="240"/>
    </location>
</feature>
<feature type="transmembrane region" description="Helical" evidence="1">
    <location>
        <begin position="192"/>
        <end position="210"/>
    </location>
</feature>
<reference evidence="2 3" key="1">
    <citation type="submission" date="2018-06" db="EMBL/GenBank/DDBJ databases">
        <authorList>
            <consortium name="Pathogen Informatics"/>
            <person name="Doyle S."/>
        </authorList>
    </citation>
    <scope>NUCLEOTIDE SEQUENCE [LARGE SCALE GENOMIC DNA]</scope>
    <source>
        <strain evidence="2 3">NCTC10038</strain>
    </source>
</reference>
<dbReference type="AlphaFoldDB" id="A0A8B4I334"/>
<gene>
    <name evidence="2" type="ORF">NCTC10038_01726</name>
</gene>
<accession>A0A8B4I334</accession>
<organism evidence="2 3">
    <name type="scientific">Pseudomonas fluorescens</name>
    <dbReference type="NCBI Taxonomy" id="294"/>
    <lineage>
        <taxon>Bacteria</taxon>
        <taxon>Pseudomonadati</taxon>
        <taxon>Pseudomonadota</taxon>
        <taxon>Gammaproteobacteria</taxon>
        <taxon>Pseudomonadales</taxon>
        <taxon>Pseudomonadaceae</taxon>
        <taxon>Pseudomonas</taxon>
    </lineage>
</organism>
<keyword evidence="1" id="KW-0472">Membrane</keyword>
<evidence type="ECO:0000313" key="3">
    <source>
        <dbReference type="Proteomes" id="UP000248640"/>
    </source>
</evidence>
<feature type="transmembrane region" description="Helical" evidence="1">
    <location>
        <begin position="280"/>
        <end position="301"/>
    </location>
</feature>
<evidence type="ECO:0000256" key="1">
    <source>
        <dbReference type="SAM" id="Phobius"/>
    </source>
</evidence>
<keyword evidence="1" id="KW-1133">Transmembrane helix</keyword>
<name>A0A8B4I334_PSEFL</name>
<protein>
    <submittedName>
        <fullName evidence="2">Membrane protein</fullName>
    </submittedName>
</protein>